<dbReference type="GO" id="GO:0042952">
    <property type="term" value="P:beta-ketoadipate pathway"/>
    <property type="evidence" value="ECO:0007669"/>
    <property type="project" value="InterPro"/>
</dbReference>
<accession>A0A3P3WEJ9</accession>
<keyword evidence="2" id="KW-0378">Hydrolase</keyword>
<dbReference type="PANTHER" id="PTHR43433:SF5">
    <property type="entry name" value="AB HYDROLASE-1 DOMAIN-CONTAINING PROTEIN"/>
    <property type="match status" value="1"/>
</dbReference>
<dbReference type="Proteomes" id="UP000271937">
    <property type="component" value="Unassembled WGS sequence"/>
</dbReference>
<feature type="domain" description="AB hydrolase-1" evidence="1">
    <location>
        <begin position="23"/>
        <end position="242"/>
    </location>
</feature>
<dbReference type="SUPFAM" id="SSF53474">
    <property type="entry name" value="alpha/beta-Hydrolases"/>
    <property type="match status" value="1"/>
</dbReference>
<organism evidence="2 3">
    <name type="scientific">Flavobacterium macacae</name>
    <dbReference type="NCBI Taxonomy" id="2488993"/>
    <lineage>
        <taxon>Bacteria</taxon>
        <taxon>Pseudomonadati</taxon>
        <taxon>Bacteroidota</taxon>
        <taxon>Flavobacteriia</taxon>
        <taxon>Flavobacteriales</taxon>
        <taxon>Flavobacteriaceae</taxon>
        <taxon>Flavobacterium</taxon>
    </lineage>
</organism>
<evidence type="ECO:0000313" key="2">
    <source>
        <dbReference type="EMBL" id="RRJ92079.1"/>
    </source>
</evidence>
<dbReference type="AlphaFoldDB" id="A0A3P3WEJ9"/>
<dbReference type="InterPro" id="IPR026968">
    <property type="entry name" value="PcaD/CatD"/>
</dbReference>
<dbReference type="Pfam" id="PF00561">
    <property type="entry name" value="Abhydrolase_1"/>
    <property type="match status" value="1"/>
</dbReference>
<evidence type="ECO:0000313" key="3">
    <source>
        <dbReference type="Proteomes" id="UP000271937"/>
    </source>
</evidence>
<keyword evidence="3" id="KW-1185">Reference proteome</keyword>
<proteinExistence type="predicted"/>
<protein>
    <submittedName>
        <fullName evidence="2">3-oxoadipate enol-lactonase</fullName>
        <ecNumber evidence="2">3.1.1.24</ecNumber>
    </submittedName>
</protein>
<dbReference type="InterPro" id="IPR029058">
    <property type="entry name" value="AB_hydrolase_fold"/>
</dbReference>
<reference evidence="2 3" key="1">
    <citation type="submission" date="2018-11" db="EMBL/GenBank/DDBJ databases">
        <title>Flavobacterium sp. nov., YIM 102600 draft genome.</title>
        <authorList>
            <person name="Li G."/>
            <person name="Jiang Y."/>
        </authorList>
    </citation>
    <scope>NUCLEOTIDE SEQUENCE [LARGE SCALE GENOMIC DNA]</scope>
    <source>
        <strain evidence="2 3">YIM 102600</strain>
    </source>
</reference>
<dbReference type="PRINTS" id="PR00111">
    <property type="entry name" value="ABHYDROLASE"/>
</dbReference>
<evidence type="ECO:0000259" key="1">
    <source>
        <dbReference type="Pfam" id="PF00561"/>
    </source>
</evidence>
<dbReference type="RefSeq" id="WP_125012285.1">
    <property type="nucleotide sequence ID" value="NZ_RQVR01000006.1"/>
</dbReference>
<dbReference type="NCBIfam" id="TIGR02427">
    <property type="entry name" value="protocat_pcaD"/>
    <property type="match status" value="1"/>
</dbReference>
<comment type="caution">
    <text evidence="2">The sequence shown here is derived from an EMBL/GenBank/DDBJ whole genome shotgun (WGS) entry which is preliminary data.</text>
</comment>
<gene>
    <name evidence="2" type="primary">pcaD</name>
    <name evidence="2" type="ORF">EG849_06580</name>
</gene>
<dbReference type="Gene3D" id="3.40.50.1820">
    <property type="entry name" value="alpha/beta hydrolase"/>
    <property type="match status" value="1"/>
</dbReference>
<dbReference type="InterPro" id="IPR050471">
    <property type="entry name" value="AB_hydrolase"/>
</dbReference>
<sequence length="259" mass="29304">MSLVKLTNFECHYEFENFGHDQVIIFSNSLGTDFSMWEKQVDILSHHFNILRYDTRGHGLSTNDKEALTIAELGQDVIELLDQLQLEKVTFCGLSMGGLIGQWLGINHPKRFEKIILSNTASKIGNAEGWNARIDQVAKNGLASILEGTALRWFTEDFRNNHSNEVDAILEKFAKNSLKGYCANCAAVRDADFSDQLQDIEVPTMIISGIQDEVTTVEDGKFMAKRIPDSRHFELNAAHLSNVELGEEFSKYIIFFNQH</sequence>
<dbReference type="EC" id="3.1.1.24" evidence="2"/>
<dbReference type="GO" id="GO:0047570">
    <property type="term" value="F:3-oxoadipate enol-lactonase activity"/>
    <property type="evidence" value="ECO:0007669"/>
    <property type="project" value="UniProtKB-EC"/>
</dbReference>
<dbReference type="EMBL" id="RQVR01000006">
    <property type="protein sequence ID" value="RRJ92079.1"/>
    <property type="molecule type" value="Genomic_DNA"/>
</dbReference>
<name>A0A3P3WEJ9_9FLAO</name>
<dbReference type="PANTHER" id="PTHR43433">
    <property type="entry name" value="HYDROLASE, ALPHA/BETA FOLD FAMILY PROTEIN"/>
    <property type="match status" value="1"/>
</dbReference>
<dbReference type="InterPro" id="IPR000073">
    <property type="entry name" value="AB_hydrolase_1"/>
</dbReference>
<dbReference type="OrthoDB" id="9780932at2"/>